<name>A0A4Q7NJ96_9BURK</name>
<dbReference type="GO" id="GO:0008688">
    <property type="term" value="F:3-(3-hydroxyphenyl)propionate hydroxylase activity"/>
    <property type="evidence" value="ECO:0007669"/>
    <property type="project" value="TreeGrafter"/>
</dbReference>
<accession>A0A4Q7NJ96</accession>
<reference evidence="3 4" key="1">
    <citation type="submission" date="2019-02" db="EMBL/GenBank/DDBJ databases">
        <title>Genomic Encyclopedia of Type Strains, Phase IV (KMG-IV): sequencing the most valuable type-strain genomes for metagenomic binning, comparative biology and taxonomic classification.</title>
        <authorList>
            <person name="Goeker M."/>
        </authorList>
    </citation>
    <scope>NUCLEOTIDE SEQUENCE [LARGE SCALE GENOMIC DNA]</scope>
    <source>
        <strain evidence="3 4">K24</strain>
    </source>
</reference>
<dbReference type="PANTHER" id="PTHR43476">
    <property type="entry name" value="3-(3-HYDROXY-PHENYL)PROPIONATE/3-HYDROXYCINNAMIC ACID HYDROXYLASE"/>
    <property type="match status" value="1"/>
</dbReference>
<dbReference type="PRINTS" id="PR00420">
    <property type="entry name" value="RNGMNOXGNASE"/>
</dbReference>
<protein>
    <submittedName>
        <fullName evidence="3">3-(3-hydroxy-phenyl)propionate hydroxylase</fullName>
    </submittedName>
</protein>
<keyword evidence="1" id="KW-0560">Oxidoreductase</keyword>
<organism evidence="3 4">
    <name type="scientific">Pigmentiphaga kullae</name>
    <dbReference type="NCBI Taxonomy" id="151784"/>
    <lineage>
        <taxon>Bacteria</taxon>
        <taxon>Pseudomonadati</taxon>
        <taxon>Pseudomonadota</taxon>
        <taxon>Betaproteobacteria</taxon>
        <taxon>Burkholderiales</taxon>
        <taxon>Alcaligenaceae</taxon>
        <taxon>Pigmentiphaga</taxon>
    </lineage>
</organism>
<dbReference type="SUPFAM" id="SSF51905">
    <property type="entry name" value="FAD/NAD(P)-binding domain"/>
    <property type="match status" value="1"/>
</dbReference>
<evidence type="ECO:0000256" key="1">
    <source>
        <dbReference type="ARBA" id="ARBA00023002"/>
    </source>
</evidence>
<dbReference type="InterPro" id="IPR050631">
    <property type="entry name" value="PheA/TfdB_FAD_monoxygenase"/>
</dbReference>
<evidence type="ECO:0000313" key="4">
    <source>
        <dbReference type="Proteomes" id="UP000292445"/>
    </source>
</evidence>
<dbReference type="Gene3D" id="3.50.50.60">
    <property type="entry name" value="FAD/NAD(P)-binding domain"/>
    <property type="match status" value="1"/>
</dbReference>
<dbReference type="GO" id="GO:0019622">
    <property type="term" value="P:3-(3-hydroxy)phenylpropionate catabolic process"/>
    <property type="evidence" value="ECO:0007669"/>
    <property type="project" value="TreeGrafter"/>
</dbReference>
<dbReference type="AlphaFoldDB" id="A0A4Q7NJ96"/>
<dbReference type="Gene3D" id="3.40.30.120">
    <property type="match status" value="1"/>
</dbReference>
<sequence length="563" mass="61988">MASTEGISGSGARYDSLYFDYVHHPFEPPAEMRGEAPVHQVVVAGAGPVGLTVALELARRGIEVVVLEEDDTVNRGSRAVGTARRSLEIFERIGAGTRFVETGVSWKGGRSYYRDKLVLDFQVQQDPRLKHPPMVSLAQCHVEQYLYEALRAYPNVSLRWSSRVEQVEQDGERVTARVHTPSGSYALHARWLVACDGGRSAVRRSLGKELRGSVYEGRYLIVDIQMRSKEPPGRRVWFDAPAFPGATIIMHKQPFDIWRIDYQLLPEEDLEQEIQPQRVRQRVTEFLTSIGETADWEIDWISPYRAHSLTLDDYRDGRVLFAGDAAHLVPIFGARGMNGGVDDAHNLGWKLAGVAAGHATPALLDTYSIERVDAARQNMALAEKSTRFMTPPTRGHAVMQEAVLSLAVSEPFVRELINPRQVTELRMTGSALRLPDDGSFGHGPAPGAVCPNLPCGASAGGPVFLHDRLGRDFTLLVFGDGGLAGKSRRLDALRISMEMPFGLDAVAVDDVEAAGAFDARPGTAYLVRPDGHVMARWRAWEPETVLPCLARAVQGKEETVHAG</sequence>
<proteinExistence type="predicted"/>
<evidence type="ECO:0000313" key="3">
    <source>
        <dbReference type="EMBL" id="RZS85019.1"/>
    </source>
</evidence>
<gene>
    <name evidence="3" type="ORF">EV675_1041</name>
</gene>
<comment type="caution">
    <text evidence="3">The sequence shown here is derived from an EMBL/GenBank/DDBJ whole genome shotgun (WGS) entry which is preliminary data.</text>
</comment>
<dbReference type="Pfam" id="PF01494">
    <property type="entry name" value="FAD_binding_3"/>
    <property type="match status" value="1"/>
</dbReference>
<dbReference type="EMBL" id="SGXC01000001">
    <property type="protein sequence ID" value="RZS85019.1"/>
    <property type="molecule type" value="Genomic_DNA"/>
</dbReference>
<dbReference type="Gene3D" id="3.30.70.2450">
    <property type="match status" value="1"/>
</dbReference>
<dbReference type="InterPro" id="IPR002938">
    <property type="entry name" value="FAD-bd"/>
</dbReference>
<evidence type="ECO:0000259" key="2">
    <source>
        <dbReference type="Pfam" id="PF01494"/>
    </source>
</evidence>
<dbReference type="InterPro" id="IPR036188">
    <property type="entry name" value="FAD/NAD-bd_sf"/>
</dbReference>
<dbReference type="Proteomes" id="UP000292445">
    <property type="component" value="Unassembled WGS sequence"/>
</dbReference>
<dbReference type="NCBIfam" id="NF006002">
    <property type="entry name" value="PRK08132.1"/>
    <property type="match status" value="1"/>
</dbReference>
<feature type="domain" description="FAD-binding" evidence="2">
    <location>
        <begin position="40"/>
        <end position="380"/>
    </location>
</feature>
<keyword evidence="4" id="KW-1185">Reference proteome</keyword>
<dbReference type="GO" id="GO:0071949">
    <property type="term" value="F:FAD binding"/>
    <property type="evidence" value="ECO:0007669"/>
    <property type="project" value="InterPro"/>
</dbReference>
<dbReference type="PANTHER" id="PTHR43476:SF3">
    <property type="entry name" value="FAD-BINDING MONOOXYGENASE"/>
    <property type="match status" value="1"/>
</dbReference>
<dbReference type="RefSeq" id="WP_165404443.1">
    <property type="nucleotide sequence ID" value="NZ_SGXC01000001.1"/>
</dbReference>